<organism evidence="1">
    <name type="scientific">Picea glauca</name>
    <name type="common">White spruce</name>
    <name type="synonym">Pinus glauca</name>
    <dbReference type="NCBI Taxonomy" id="3330"/>
    <lineage>
        <taxon>Eukaryota</taxon>
        <taxon>Viridiplantae</taxon>
        <taxon>Streptophyta</taxon>
        <taxon>Embryophyta</taxon>
        <taxon>Tracheophyta</taxon>
        <taxon>Spermatophyta</taxon>
        <taxon>Pinopsida</taxon>
        <taxon>Pinidae</taxon>
        <taxon>Conifers I</taxon>
        <taxon>Pinales</taxon>
        <taxon>Pinaceae</taxon>
        <taxon>Picea</taxon>
    </lineage>
</organism>
<keyword evidence="1" id="KW-0496">Mitochondrion</keyword>
<gene>
    <name evidence="1" type="ORF">ABT39_MTgene5845</name>
</gene>
<reference evidence="1" key="1">
    <citation type="journal article" date="2015" name="Genome Biol. Evol.">
        <title>Organellar Genomes of White Spruce (Picea glauca): Assembly and Annotation.</title>
        <authorList>
            <person name="Jackman S.D."/>
            <person name="Warren R.L."/>
            <person name="Gibb E.A."/>
            <person name="Vandervalk B.P."/>
            <person name="Mohamadi H."/>
            <person name="Chu J."/>
            <person name="Raymond A."/>
            <person name="Pleasance S."/>
            <person name="Coope R."/>
            <person name="Wildung M.R."/>
            <person name="Ritland C.E."/>
            <person name="Bousquet J."/>
            <person name="Jones S.J."/>
            <person name="Bohlmann J."/>
            <person name="Birol I."/>
        </authorList>
    </citation>
    <scope>NUCLEOTIDE SEQUENCE [LARGE SCALE GENOMIC DNA]</scope>
    <source>
        <tissue evidence="1">Flushing bud</tissue>
    </source>
</reference>
<accession>A0A117NH18</accession>
<name>A0A117NH18_PICGL</name>
<sequence>MGLPATTTLMYGRSVESTVGAEPAGQTPPYPIGWIAPKEMEYAKAACFLSVVEQRFGISLLVLGRSSGSAPTHLSIK</sequence>
<geneLocation type="mitochondrion" evidence="1"/>
<proteinExistence type="predicted"/>
<protein>
    <submittedName>
        <fullName evidence="1">Uncharacterized protein</fullName>
    </submittedName>
</protein>
<evidence type="ECO:0000313" key="1">
    <source>
        <dbReference type="EMBL" id="KUM47658.1"/>
    </source>
</evidence>
<dbReference type="EMBL" id="LKAM01000007">
    <property type="protein sequence ID" value="KUM47658.1"/>
    <property type="molecule type" value="Genomic_DNA"/>
</dbReference>
<comment type="caution">
    <text evidence="1">The sequence shown here is derived from an EMBL/GenBank/DDBJ whole genome shotgun (WGS) entry which is preliminary data.</text>
</comment>
<dbReference type="AlphaFoldDB" id="A0A117NH18"/>